<dbReference type="InterPro" id="IPR003647">
    <property type="entry name" value="Intron_nuc_1_rpt"/>
</dbReference>
<feature type="domain" description="GIY-YIG" evidence="6">
    <location>
        <begin position="159"/>
        <end position="245"/>
    </location>
</feature>
<protein>
    <recommendedName>
        <fullName evidence="6">GIY-YIG domain-containing protein</fullName>
    </recommendedName>
</protein>
<dbReference type="Gene3D" id="3.40.1440.10">
    <property type="entry name" value="GIY-YIG endonuclease"/>
    <property type="match status" value="1"/>
</dbReference>
<dbReference type="PANTHER" id="PTHR37520:SF1">
    <property type="entry name" value="INTRON-ENCODED DNA ENDONUCLEASE AI2A-RELATED"/>
    <property type="match status" value="1"/>
</dbReference>
<comment type="similarity">
    <text evidence="1">To endonucleases of group I introns of fungi and phage.</text>
</comment>
<sequence>MHQKNKSFDFTSFYFKFSEYYPNLKQPDNKFLEWFIGFSEGEGSFILAKRGDLAFVVTQSTINVKSLNYIKDNLGFGKVIKQSVKQNTHRFIVQDLKNLYRQVLICKFLITFFLILTIILNYYFWDITADWVYCILVTPVIIYTNPENQKQSVVKDNWLKSGVYRWINKVNGKTYIGSSKNLSTRLIQYYGKSLVNKKSISLIYQAILKYEHKNFSLEILEYCEKKEVLTREQYYLDLLNPEYNILQIAGSPLGRILPLETRIKIAKSKLGSSHSEETKALMSEIAKGRLFSDITRARLSLTRKGKKLSLETITKMSVAKLGIKLSQETKDKIKAYQSTRVKQPVPGTQISVTDLNTNETIIYESMRKAAIALGTNHNTIRNYLNSNKPYKERYLLVIV</sequence>
<dbReference type="InterPro" id="IPR006350">
    <property type="entry name" value="Intron_endoG1"/>
</dbReference>
<evidence type="ECO:0000259" key="6">
    <source>
        <dbReference type="PROSITE" id="PS50164"/>
    </source>
</evidence>
<dbReference type="GO" id="GO:0016787">
    <property type="term" value="F:hydrolase activity"/>
    <property type="evidence" value="ECO:0007669"/>
    <property type="project" value="UniProtKB-KW"/>
</dbReference>
<dbReference type="SMART" id="SM00465">
    <property type="entry name" value="GIYc"/>
    <property type="match status" value="1"/>
</dbReference>
<evidence type="ECO:0000256" key="5">
    <source>
        <dbReference type="SAM" id="Phobius"/>
    </source>
</evidence>
<dbReference type="Pfam" id="PF07460">
    <property type="entry name" value="NUMOD3"/>
    <property type="match status" value="1"/>
</dbReference>
<keyword evidence="5" id="KW-1133">Transmembrane helix</keyword>
<name>A0A4Y5MZN5_9PEZI</name>
<keyword evidence="3" id="KW-0255">Endonuclease</keyword>
<dbReference type="InterPro" id="IPR003611">
    <property type="entry name" value="NUMOD3"/>
</dbReference>
<dbReference type="NCBIfam" id="TIGR01453">
    <property type="entry name" value="grpIintron_endo"/>
    <property type="match status" value="1"/>
</dbReference>
<dbReference type="Gene3D" id="3.10.28.10">
    <property type="entry name" value="Homing endonucleases"/>
    <property type="match status" value="1"/>
</dbReference>
<evidence type="ECO:0000256" key="3">
    <source>
        <dbReference type="ARBA" id="ARBA00022759"/>
    </source>
</evidence>
<dbReference type="CDD" id="cd10445">
    <property type="entry name" value="GIY-YIG_bI1_like"/>
    <property type="match status" value="1"/>
</dbReference>
<accession>A0A4Y5MZN5</accession>
<dbReference type="SMART" id="SM00496">
    <property type="entry name" value="IENR2"/>
    <property type="match status" value="5"/>
</dbReference>
<dbReference type="SUPFAM" id="SSF55608">
    <property type="entry name" value="Homing endonucleases"/>
    <property type="match status" value="1"/>
</dbReference>
<keyword evidence="5" id="KW-0812">Transmembrane</keyword>
<dbReference type="PANTHER" id="PTHR37520">
    <property type="entry name" value="INTRON-ENCODED DNA ENDONUCLEASE AI2A-RELATED"/>
    <property type="match status" value="1"/>
</dbReference>
<dbReference type="SUPFAM" id="SSF82771">
    <property type="entry name" value="GIY-YIG endonuclease"/>
    <property type="match status" value="1"/>
</dbReference>
<dbReference type="EMBL" id="MK820635">
    <property type="protein sequence ID" value="QCW06890.1"/>
    <property type="molecule type" value="Genomic_DNA"/>
</dbReference>
<dbReference type="AlphaFoldDB" id="A0A4Y5MZN5"/>
<dbReference type="SUPFAM" id="SSF64496">
    <property type="entry name" value="DNA-binding domain of intron-encoded endonucleases"/>
    <property type="match status" value="1"/>
</dbReference>
<keyword evidence="7" id="KW-0496">Mitochondrion</keyword>
<dbReference type="GO" id="GO:0004519">
    <property type="term" value="F:endonuclease activity"/>
    <property type="evidence" value="ECO:0007669"/>
    <property type="project" value="UniProtKB-KW"/>
</dbReference>
<evidence type="ECO:0000313" key="7">
    <source>
        <dbReference type="EMBL" id="QCW06890.1"/>
    </source>
</evidence>
<dbReference type="PROSITE" id="PS50164">
    <property type="entry name" value="GIY_YIG"/>
    <property type="match status" value="1"/>
</dbReference>
<dbReference type="InterPro" id="IPR010896">
    <property type="entry name" value="NUMOD1"/>
</dbReference>
<keyword evidence="2" id="KW-0540">Nuclease</keyword>
<evidence type="ECO:0000256" key="1">
    <source>
        <dbReference type="ARBA" id="ARBA00010045"/>
    </source>
</evidence>
<evidence type="ECO:0000256" key="4">
    <source>
        <dbReference type="ARBA" id="ARBA00022801"/>
    </source>
</evidence>
<reference evidence="7" key="1">
    <citation type="submission" date="2019-04" db="EMBL/GenBank/DDBJ databases">
        <authorList>
            <person name="Yu Z."/>
            <person name="Deng C."/>
        </authorList>
    </citation>
    <scope>NUCLEOTIDE SEQUENCE</scope>
</reference>
<proteinExistence type="predicted"/>
<dbReference type="GO" id="GO:0003677">
    <property type="term" value="F:DNA binding"/>
    <property type="evidence" value="ECO:0007669"/>
    <property type="project" value="InterPro"/>
</dbReference>
<keyword evidence="4" id="KW-0378">Hydrolase</keyword>
<dbReference type="SMART" id="SM00497">
    <property type="entry name" value="IENR1"/>
    <property type="match status" value="1"/>
</dbReference>
<dbReference type="Pfam" id="PF01541">
    <property type="entry name" value="GIY-YIG"/>
    <property type="match status" value="1"/>
</dbReference>
<organism evidence="7">
    <name type="scientific">Orbilia brochopaga</name>
    <dbReference type="NCBI Taxonomy" id="3140254"/>
    <lineage>
        <taxon>Eukaryota</taxon>
        <taxon>Fungi</taxon>
        <taxon>Dikarya</taxon>
        <taxon>Ascomycota</taxon>
        <taxon>Pezizomycotina</taxon>
        <taxon>Orbiliomycetes</taxon>
        <taxon>Orbiliales</taxon>
        <taxon>Orbiliaceae</taxon>
        <taxon>Orbilia</taxon>
    </lineage>
</organism>
<keyword evidence="5" id="KW-0472">Membrane</keyword>
<feature type="transmembrane region" description="Helical" evidence="5">
    <location>
        <begin position="104"/>
        <end position="125"/>
    </location>
</feature>
<evidence type="ECO:0000256" key="2">
    <source>
        <dbReference type="ARBA" id="ARBA00022722"/>
    </source>
</evidence>
<dbReference type="Pfam" id="PF07453">
    <property type="entry name" value="NUMOD1"/>
    <property type="match status" value="1"/>
</dbReference>
<dbReference type="InterPro" id="IPR000305">
    <property type="entry name" value="GIY-YIG_endonuc"/>
</dbReference>
<geneLocation type="mitochondrion" evidence="7"/>
<dbReference type="InterPro" id="IPR027434">
    <property type="entry name" value="Homing_endonucl"/>
</dbReference>
<gene>
    <name evidence="7" type="primary">orf399</name>
</gene>
<dbReference type="InterPro" id="IPR035901">
    <property type="entry name" value="GIY-YIG_endonuc_sf"/>
</dbReference>